<proteinExistence type="predicted"/>
<sequence length="144" mass="16312">MRRRRETEELIQSPQPPPSVRTGESSTIAGELSRRSSPFAFLFSSLLSLLSPVSSLRREWRDKSPPPSRFSNQRKIVALSLPQLLQPASSKQSATATGKESNNISGQHQQHFRPTDPDLDPLPFSFLSRLGFHNIILNFFQFEH</sequence>
<dbReference type="EMBL" id="JACXVP010000002">
    <property type="protein sequence ID" value="KAG5622434.1"/>
    <property type="molecule type" value="Genomic_DNA"/>
</dbReference>
<organism evidence="2 3">
    <name type="scientific">Solanum commersonii</name>
    <name type="common">Commerson's wild potato</name>
    <name type="synonym">Commerson's nightshade</name>
    <dbReference type="NCBI Taxonomy" id="4109"/>
    <lineage>
        <taxon>Eukaryota</taxon>
        <taxon>Viridiplantae</taxon>
        <taxon>Streptophyta</taxon>
        <taxon>Embryophyta</taxon>
        <taxon>Tracheophyta</taxon>
        <taxon>Spermatophyta</taxon>
        <taxon>Magnoliopsida</taxon>
        <taxon>eudicotyledons</taxon>
        <taxon>Gunneridae</taxon>
        <taxon>Pentapetalae</taxon>
        <taxon>asterids</taxon>
        <taxon>lamiids</taxon>
        <taxon>Solanales</taxon>
        <taxon>Solanaceae</taxon>
        <taxon>Solanoideae</taxon>
        <taxon>Solaneae</taxon>
        <taxon>Solanum</taxon>
    </lineage>
</organism>
<evidence type="ECO:0000256" key="1">
    <source>
        <dbReference type="SAM" id="MobiDB-lite"/>
    </source>
</evidence>
<feature type="region of interest" description="Disordered" evidence="1">
    <location>
        <begin position="86"/>
        <end position="115"/>
    </location>
</feature>
<feature type="compositionally biased region" description="Polar residues" evidence="1">
    <location>
        <begin position="95"/>
        <end position="109"/>
    </location>
</feature>
<dbReference type="Proteomes" id="UP000824120">
    <property type="component" value="Chromosome 2"/>
</dbReference>
<accession>A0A9J6AE73</accession>
<name>A0A9J6AE73_SOLCO</name>
<evidence type="ECO:0000313" key="2">
    <source>
        <dbReference type="EMBL" id="KAG5622434.1"/>
    </source>
</evidence>
<feature type="region of interest" description="Disordered" evidence="1">
    <location>
        <begin position="1"/>
        <end position="31"/>
    </location>
</feature>
<comment type="caution">
    <text evidence="2">The sequence shown here is derived from an EMBL/GenBank/DDBJ whole genome shotgun (WGS) entry which is preliminary data.</text>
</comment>
<keyword evidence="3" id="KW-1185">Reference proteome</keyword>
<gene>
    <name evidence="2" type="ORF">H5410_007652</name>
</gene>
<reference evidence="2 3" key="1">
    <citation type="submission" date="2020-09" db="EMBL/GenBank/DDBJ databases">
        <title>De no assembly of potato wild relative species, Solanum commersonii.</title>
        <authorList>
            <person name="Cho K."/>
        </authorList>
    </citation>
    <scope>NUCLEOTIDE SEQUENCE [LARGE SCALE GENOMIC DNA]</scope>
    <source>
        <strain evidence="2">LZ3.2</strain>
        <tissue evidence="2">Leaf</tissue>
    </source>
</reference>
<protein>
    <submittedName>
        <fullName evidence="2">Uncharacterized protein</fullName>
    </submittedName>
</protein>
<evidence type="ECO:0000313" key="3">
    <source>
        <dbReference type="Proteomes" id="UP000824120"/>
    </source>
</evidence>
<dbReference type="AlphaFoldDB" id="A0A9J6AE73"/>